<sequence length="41" mass="4709">MISNIKLLSDCLISFVSYTGTTIREENKNVLKISCDTWDRT</sequence>
<evidence type="ECO:0000313" key="1">
    <source>
        <dbReference type="EMBL" id="EDR99254.1"/>
    </source>
</evidence>
<accession>B0M9D1</accession>
<reference evidence="1" key="1">
    <citation type="submission" date="2007-11" db="EMBL/GenBank/DDBJ databases">
        <authorList>
            <person name="Fulton L."/>
            <person name="Clifton S."/>
            <person name="Fulton B."/>
            <person name="Xu J."/>
            <person name="Minx P."/>
            <person name="Pepin K.H."/>
            <person name="Johnson M."/>
            <person name="Thiruvilangam P."/>
            <person name="Bhonagiri V."/>
            <person name="Nash W.E."/>
            <person name="Mardis E.R."/>
            <person name="Wilson R.K."/>
        </authorList>
    </citation>
    <scope>NUCLEOTIDE SEQUENCE [LARGE SCALE GENOMIC DNA]</scope>
    <source>
        <strain evidence="1">DSM 14662</strain>
    </source>
</reference>
<keyword evidence="2" id="KW-1185">Reference proteome</keyword>
<protein>
    <submittedName>
        <fullName evidence="1">Uncharacterized protein</fullName>
    </submittedName>
</protein>
<comment type="caution">
    <text evidence="1">The sequence shown here is derived from an EMBL/GenBank/DDBJ whole genome shotgun (WGS) entry which is preliminary data.</text>
</comment>
<evidence type="ECO:0000313" key="2">
    <source>
        <dbReference type="Proteomes" id="UP000004935"/>
    </source>
</evidence>
<dbReference type="STRING" id="411490.ANACAC_00095"/>
<dbReference type="Proteomes" id="UP000004935">
    <property type="component" value="Unassembled WGS sequence"/>
</dbReference>
<dbReference type="EMBL" id="ABAX03000001">
    <property type="protein sequence ID" value="EDR99254.1"/>
    <property type="molecule type" value="Genomic_DNA"/>
</dbReference>
<gene>
    <name evidence="1" type="ORF">ANACAC_00095</name>
</gene>
<organism evidence="1 2">
    <name type="scientific">Anaerostipes caccae (strain DSM 14662 / CCUG 47493 / JCM 13470 / NCIMB 13811 / L1-92)</name>
    <dbReference type="NCBI Taxonomy" id="411490"/>
    <lineage>
        <taxon>Bacteria</taxon>
        <taxon>Bacillati</taxon>
        <taxon>Bacillota</taxon>
        <taxon>Clostridia</taxon>
        <taxon>Lachnospirales</taxon>
        <taxon>Lachnospiraceae</taxon>
        <taxon>Anaerostipes</taxon>
    </lineage>
</organism>
<dbReference type="HOGENOM" id="CLU_3264793_0_0_9"/>
<proteinExistence type="predicted"/>
<reference evidence="1" key="2">
    <citation type="submission" date="2013-11" db="EMBL/GenBank/DDBJ databases">
        <title>Draft genome sequence of Anaerostipes caccae (DSM 14662).</title>
        <authorList>
            <person name="Sudarsanam P."/>
            <person name="Ley R."/>
            <person name="Guruge J."/>
            <person name="Turnbaugh P.J."/>
            <person name="Mahowald M."/>
            <person name="Liep D."/>
            <person name="Gordon J."/>
        </authorList>
    </citation>
    <scope>NUCLEOTIDE SEQUENCE</scope>
    <source>
        <strain evidence="1">DSM 14662</strain>
    </source>
</reference>
<dbReference type="AlphaFoldDB" id="B0M9D1"/>
<name>B0M9D1_ANACD</name>